<dbReference type="SUPFAM" id="SSF82649">
    <property type="entry name" value="SufE/NifU"/>
    <property type="match status" value="1"/>
</dbReference>
<evidence type="ECO:0000256" key="1">
    <source>
        <dbReference type="ARBA" id="ARBA00001933"/>
    </source>
</evidence>
<dbReference type="FunCoup" id="A0A7X0JRY3">
    <property type="interactions" value="559"/>
</dbReference>
<dbReference type="InterPro" id="IPR003808">
    <property type="entry name" value="Fe-S_metab-assoc_dom"/>
</dbReference>
<dbReference type="SUPFAM" id="SSF53383">
    <property type="entry name" value="PLP-dependent transferases"/>
    <property type="match status" value="1"/>
</dbReference>
<gene>
    <name evidence="9" type="ORF">HNR48_001462</name>
</gene>
<dbReference type="InParanoid" id="A0A7X0JRY3"/>
<dbReference type="GO" id="GO:0030170">
    <property type="term" value="F:pyridoxal phosphate binding"/>
    <property type="evidence" value="ECO:0007669"/>
    <property type="project" value="InterPro"/>
</dbReference>
<dbReference type="InterPro" id="IPR020578">
    <property type="entry name" value="Aminotrans_V_PyrdxlP_BS"/>
</dbReference>
<dbReference type="Gene3D" id="3.90.1010.10">
    <property type="match status" value="1"/>
</dbReference>
<comment type="cofactor">
    <cofactor evidence="1">
        <name>pyridoxal 5'-phosphate</name>
        <dbReference type="ChEBI" id="CHEBI:597326"/>
    </cofactor>
</comment>
<dbReference type="RefSeq" id="WP_166849210.1">
    <property type="nucleotide sequence ID" value="NZ_JAAONY010000001.1"/>
</dbReference>
<comment type="catalytic activity">
    <reaction evidence="6">
        <text>(sulfur carrier)-H + L-cysteine = (sulfur carrier)-SH + L-alanine</text>
        <dbReference type="Rhea" id="RHEA:43892"/>
        <dbReference type="Rhea" id="RHEA-COMP:14737"/>
        <dbReference type="Rhea" id="RHEA-COMP:14739"/>
        <dbReference type="ChEBI" id="CHEBI:29917"/>
        <dbReference type="ChEBI" id="CHEBI:35235"/>
        <dbReference type="ChEBI" id="CHEBI:57972"/>
        <dbReference type="ChEBI" id="CHEBI:64428"/>
        <dbReference type="EC" id="2.8.1.7"/>
    </reaction>
</comment>
<dbReference type="InterPro" id="IPR000192">
    <property type="entry name" value="Aminotrans_V_dom"/>
</dbReference>
<protein>
    <recommendedName>
        <fullName evidence="3">cysteine desulfurase</fullName>
        <ecNumber evidence="3">2.8.1.7</ecNumber>
    </recommendedName>
</protein>
<dbReference type="Pfam" id="PF00266">
    <property type="entry name" value="Aminotran_5"/>
    <property type="match status" value="1"/>
</dbReference>
<dbReference type="PROSITE" id="PS00595">
    <property type="entry name" value="AA_TRANSFER_CLASS_5"/>
    <property type="match status" value="1"/>
</dbReference>
<dbReference type="InterPro" id="IPR015422">
    <property type="entry name" value="PyrdxlP-dep_Trfase_small"/>
</dbReference>
<dbReference type="Gene3D" id="3.90.1150.10">
    <property type="entry name" value="Aspartate Aminotransferase, domain 1"/>
    <property type="match status" value="1"/>
</dbReference>
<feature type="domain" description="Aminotransferase class V" evidence="7">
    <location>
        <begin position="24"/>
        <end position="391"/>
    </location>
</feature>
<keyword evidence="4" id="KW-0808">Transferase</keyword>
<evidence type="ECO:0000256" key="6">
    <source>
        <dbReference type="ARBA" id="ARBA00050776"/>
    </source>
</evidence>
<evidence type="ECO:0000313" key="10">
    <source>
        <dbReference type="Proteomes" id="UP000528457"/>
    </source>
</evidence>
<evidence type="ECO:0000256" key="5">
    <source>
        <dbReference type="ARBA" id="ARBA00022898"/>
    </source>
</evidence>
<dbReference type="Gene3D" id="3.40.640.10">
    <property type="entry name" value="Type I PLP-dependent aspartate aminotransferase-like (Major domain)"/>
    <property type="match status" value="1"/>
</dbReference>
<dbReference type="PANTHER" id="PTHR43586">
    <property type="entry name" value="CYSTEINE DESULFURASE"/>
    <property type="match status" value="1"/>
</dbReference>
<dbReference type="InterPro" id="IPR015421">
    <property type="entry name" value="PyrdxlP-dep_Trfase_major"/>
</dbReference>
<feature type="domain" description="Fe-S metabolism associated" evidence="8">
    <location>
        <begin position="431"/>
        <end position="542"/>
    </location>
</feature>
<dbReference type="PANTHER" id="PTHR43586:SF8">
    <property type="entry name" value="CYSTEINE DESULFURASE 1, CHLOROPLASTIC"/>
    <property type="match status" value="1"/>
</dbReference>
<evidence type="ECO:0000256" key="4">
    <source>
        <dbReference type="ARBA" id="ARBA00022679"/>
    </source>
</evidence>
<comment type="caution">
    <text evidence="9">The sequence shown here is derived from an EMBL/GenBank/DDBJ whole genome shotgun (WGS) entry which is preliminary data.</text>
</comment>
<dbReference type="EMBL" id="JACHHT010000001">
    <property type="protein sequence ID" value="MBB6521184.1"/>
    <property type="molecule type" value="Genomic_DNA"/>
</dbReference>
<dbReference type="InterPro" id="IPR010970">
    <property type="entry name" value="Cys_dSase_SufS"/>
</dbReference>
<dbReference type="GO" id="GO:0031071">
    <property type="term" value="F:cysteine desulfurase activity"/>
    <property type="evidence" value="ECO:0007669"/>
    <property type="project" value="UniProtKB-EC"/>
</dbReference>
<dbReference type="InterPro" id="IPR015424">
    <property type="entry name" value="PyrdxlP-dep_Trfase"/>
</dbReference>
<dbReference type="AlphaFoldDB" id="A0A7X0JRY3"/>
<evidence type="ECO:0000256" key="2">
    <source>
        <dbReference type="ARBA" id="ARBA00010447"/>
    </source>
</evidence>
<keyword evidence="5" id="KW-0663">Pyridoxal phosphate</keyword>
<dbReference type="Pfam" id="PF02657">
    <property type="entry name" value="SufE"/>
    <property type="match status" value="1"/>
</dbReference>
<evidence type="ECO:0000259" key="8">
    <source>
        <dbReference type="Pfam" id="PF02657"/>
    </source>
</evidence>
<evidence type="ECO:0000259" key="7">
    <source>
        <dbReference type="Pfam" id="PF00266"/>
    </source>
</evidence>
<evidence type="ECO:0000256" key="3">
    <source>
        <dbReference type="ARBA" id="ARBA00012239"/>
    </source>
</evidence>
<comment type="similarity">
    <text evidence="2">Belongs to the class-V pyridoxal-phosphate-dependent aminotransferase family. Csd subfamily.</text>
</comment>
<dbReference type="Proteomes" id="UP000528457">
    <property type="component" value="Unassembled WGS sequence"/>
</dbReference>
<sequence length="544" mass="60833">MTSNTFDAAQFKAQFPALKNQAVHYLDNAATTQKPSVVIEAIRHYYQNGVGNAHRGSHRYSRDATKVIESCRQSTADFINAEHSDNIVFTQSCTAALNTLAKGIGEQLQAGDEIILSLLEHHANLLPWQEVAKNKGLVLKFLPLHNGELDIDQLKTLITDNTRVVSLSACSNTLGCAPDLHQARQIIPESCVFVVDAAQHIAHNTVDVQQIGCDFLCFSAHKMYGPEGLGVLYGKRSKLNKLTPLLTGGGMIQQVGLEESSYLEAPHRFEAGSPATAAIAGFQAALDFFGQWPLEHIKHHKQTLCHHAHQGLKQLNEIQLFSDPHNPAGIVCFSLQEQELNIELADFLDRHGISVRQGHHCTQPLLQSMNQSSLLRASIAPYNTREDMDALLRACEAFLQNQKHIKQTPSDAPAKKELNAQRAKVISGKMSWQQRQKQLILWGKEITIKADIRKERYMIPGCESALWLHAKRRNGFWNFRHDSDARLIRGVSALILSWVEGCRSEEIKAFDFNKAIEELQLENYLSPSRSNGIHSLINHLRNLP</sequence>
<keyword evidence="10" id="KW-1185">Reference proteome</keyword>
<accession>A0A7X0JRY3</accession>
<name>A0A7X0JRY3_9GAMM</name>
<proteinExistence type="inferred from homology"/>
<evidence type="ECO:0000313" key="9">
    <source>
        <dbReference type="EMBL" id="MBB6521184.1"/>
    </source>
</evidence>
<dbReference type="GO" id="GO:0006534">
    <property type="term" value="P:cysteine metabolic process"/>
    <property type="evidence" value="ECO:0007669"/>
    <property type="project" value="InterPro"/>
</dbReference>
<reference evidence="9 10" key="1">
    <citation type="submission" date="2020-08" db="EMBL/GenBank/DDBJ databases">
        <title>Genomic Encyclopedia of Type Strains, Phase IV (KMG-IV): sequencing the most valuable type-strain genomes for metagenomic binning, comparative biology and taxonomic classification.</title>
        <authorList>
            <person name="Goeker M."/>
        </authorList>
    </citation>
    <scope>NUCLEOTIDE SEQUENCE [LARGE SCALE GENOMIC DNA]</scope>
    <source>
        <strain evidence="9 10">DSM 22368</strain>
    </source>
</reference>
<organism evidence="9 10">
    <name type="scientific">Pseudoteredinibacter isoporae</name>
    <dbReference type="NCBI Taxonomy" id="570281"/>
    <lineage>
        <taxon>Bacteria</taxon>
        <taxon>Pseudomonadati</taxon>
        <taxon>Pseudomonadota</taxon>
        <taxon>Gammaproteobacteria</taxon>
        <taxon>Cellvibrionales</taxon>
        <taxon>Cellvibrionaceae</taxon>
        <taxon>Pseudoteredinibacter</taxon>
    </lineage>
</organism>
<dbReference type="EC" id="2.8.1.7" evidence="3"/>
<dbReference type="CDD" id="cd06453">
    <property type="entry name" value="SufS_like"/>
    <property type="match status" value="1"/>
</dbReference>